<organism evidence="2 3">
    <name type="scientific">Rotaria magnacalcarata</name>
    <dbReference type="NCBI Taxonomy" id="392030"/>
    <lineage>
        <taxon>Eukaryota</taxon>
        <taxon>Metazoa</taxon>
        <taxon>Spiralia</taxon>
        <taxon>Gnathifera</taxon>
        <taxon>Rotifera</taxon>
        <taxon>Eurotatoria</taxon>
        <taxon>Bdelloidea</taxon>
        <taxon>Philodinida</taxon>
        <taxon>Philodinidae</taxon>
        <taxon>Rotaria</taxon>
    </lineage>
</organism>
<dbReference type="Proteomes" id="UP000681720">
    <property type="component" value="Unassembled WGS sequence"/>
</dbReference>
<accession>A0A8S3B3B7</accession>
<sequence length="80" mass="9393">TTTTTSAINVQQQTSITTNTLVSNLETTIAEKERFIEKLREQKHTVDIEHQEELEQLQKTLNETRLKLEQKEKDYYEGQV</sequence>
<evidence type="ECO:0000313" key="3">
    <source>
        <dbReference type="Proteomes" id="UP000681720"/>
    </source>
</evidence>
<feature type="coiled-coil region" evidence="1">
    <location>
        <begin position="22"/>
        <end position="74"/>
    </location>
</feature>
<dbReference type="InterPro" id="IPR019323">
    <property type="entry name" value="ELKS/CAST"/>
</dbReference>
<feature type="non-terminal residue" evidence="2">
    <location>
        <position position="1"/>
    </location>
</feature>
<gene>
    <name evidence="2" type="ORF">GIL414_LOCUS46756</name>
</gene>
<proteinExistence type="predicted"/>
<dbReference type="AlphaFoldDB" id="A0A8S3B3B7"/>
<name>A0A8S3B3B7_9BILA</name>
<keyword evidence="1" id="KW-0175">Coiled coil</keyword>
<dbReference type="Pfam" id="PF10174">
    <property type="entry name" value="Cast"/>
    <property type="match status" value="1"/>
</dbReference>
<evidence type="ECO:0000256" key="1">
    <source>
        <dbReference type="SAM" id="Coils"/>
    </source>
</evidence>
<comment type="caution">
    <text evidence="2">The sequence shown here is derived from an EMBL/GenBank/DDBJ whole genome shotgun (WGS) entry which is preliminary data.</text>
</comment>
<feature type="non-terminal residue" evidence="2">
    <location>
        <position position="80"/>
    </location>
</feature>
<evidence type="ECO:0000313" key="2">
    <source>
        <dbReference type="EMBL" id="CAF4791144.1"/>
    </source>
</evidence>
<reference evidence="2" key="1">
    <citation type="submission" date="2021-02" db="EMBL/GenBank/DDBJ databases">
        <authorList>
            <person name="Nowell W R."/>
        </authorList>
    </citation>
    <scope>NUCLEOTIDE SEQUENCE</scope>
</reference>
<dbReference type="EMBL" id="CAJOBJ010147596">
    <property type="protein sequence ID" value="CAF4791144.1"/>
    <property type="molecule type" value="Genomic_DNA"/>
</dbReference>
<protein>
    <submittedName>
        <fullName evidence="2">Uncharacterized protein</fullName>
    </submittedName>
</protein>